<evidence type="ECO:0000256" key="1">
    <source>
        <dbReference type="ARBA" id="ARBA00004613"/>
    </source>
</evidence>
<dbReference type="InterPro" id="IPR008972">
    <property type="entry name" value="Cupredoxin"/>
</dbReference>
<feature type="signal peptide" evidence="6">
    <location>
        <begin position="1"/>
        <end position="25"/>
    </location>
</feature>
<evidence type="ECO:0000256" key="5">
    <source>
        <dbReference type="ARBA" id="ARBA00022729"/>
    </source>
</evidence>
<dbReference type="Proteomes" id="UP000030748">
    <property type="component" value="Unassembled WGS sequence"/>
</dbReference>
<evidence type="ECO:0000313" key="8">
    <source>
        <dbReference type="Proteomes" id="UP000030748"/>
    </source>
</evidence>
<comment type="similarity">
    <text evidence="2 6">Belongs to the plant self-incompatibility (S1) protein family.</text>
</comment>
<dbReference type="InterPro" id="IPR010264">
    <property type="entry name" value="Self-incomp_S1"/>
</dbReference>
<dbReference type="EMBL" id="KI630969">
    <property type="protein sequence ID" value="EYU31430.1"/>
    <property type="molecule type" value="Genomic_DNA"/>
</dbReference>
<dbReference type="AlphaFoldDB" id="A0A022QY32"/>
<keyword evidence="5 6" id="KW-0732">Signal</keyword>
<dbReference type="SUPFAM" id="SSF49503">
    <property type="entry name" value="Cupredoxins"/>
    <property type="match status" value="1"/>
</dbReference>
<dbReference type="GO" id="GO:0005576">
    <property type="term" value="C:extracellular region"/>
    <property type="evidence" value="ECO:0007669"/>
    <property type="project" value="UniProtKB-SubCell"/>
</dbReference>
<dbReference type="Pfam" id="PF05938">
    <property type="entry name" value="Self-incomp_S1"/>
    <property type="match status" value="1"/>
</dbReference>
<comment type="subcellular location">
    <subcellularLocation>
        <location evidence="1 6">Secreted</location>
    </subcellularLocation>
</comment>
<evidence type="ECO:0000256" key="2">
    <source>
        <dbReference type="ARBA" id="ARBA00005581"/>
    </source>
</evidence>
<organism evidence="7 8">
    <name type="scientific">Erythranthe guttata</name>
    <name type="common">Yellow monkey flower</name>
    <name type="synonym">Mimulus guttatus</name>
    <dbReference type="NCBI Taxonomy" id="4155"/>
    <lineage>
        <taxon>Eukaryota</taxon>
        <taxon>Viridiplantae</taxon>
        <taxon>Streptophyta</taxon>
        <taxon>Embryophyta</taxon>
        <taxon>Tracheophyta</taxon>
        <taxon>Spermatophyta</taxon>
        <taxon>Magnoliopsida</taxon>
        <taxon>eudicotyledons</taxon>
        <taxon>Gunneridae</taxon>
        <taxon>Pentapetalae</taxon>
        <taxon>asterids</taxon>
        <taxon>lamiids</taxon>
        <taxon>Lamiales</taxon>
        <taxon>Phrymaceae</taxon>
        <taxon>Erythranthe</taxon>
    </lineage>
</organism>
<accession>A0A022QY32</accession>
<evidence type="ECO:0000256" key="4">
    <source>
        <dbReference type="ARBA" id="ARBA00022525"/>
    </source>
</evidence>
<proteinExistence type="inferred from homology"/>
<keyword evidence="3 6" id="KW-0713">Self-incompatibility</keyword>
<dbReference type="PANTHER" id="PTHR31232">
    <property type="match status" value="1"/>
</dbReference>
<evidence type="ECO:0000256" key="6">
    <source>
        <dbReference type="RuleBase" id="RU367044"/>
    </source>
</evidence>
<protein>
    <recommendedName>
        <fullName evidence="6">S-protein homolog</fullName>
    </recommendedName>
</protein>
<dbReference type="GO" id="GO:0060320">
    <property type="term" value="P:rejection of self pollen"/>
    <property type="evidence" value="ECO:0007669"/>
    <property type="project" value="UniProtKB-KW"/>
</dbReference>
<evidence type="ECO:0000313" key="7">
    <source>
        <dbReference type="EMBL" id="EYU31430.1"/>
    </source>
</evidence>
<feature type="non-terminal residue" evidence="7">
    <location>
        <position position="111"/>
    </location>
</feature>
<keyword evidence="8" id="KW-1185">Reference proteome</keyword>
<name>A0A022QY32_ERYGU</name>
<evidence type="ECO:0000256" key="3">
    <source>
        <dbReference type="ARBA" id="ARBA00022471"/>
    </source>
</evidence>
<dbReference type="PANTHER" id="PTHR31232:SF156">
    <property type="entry name" value="PLANT SELF-INCOMPATIBILITY PROTEIN S1 FAMILY-RELATED"/>
    <property type="match status" value="1"/>
</dbReference>
<sequence length="111" mass="13335">MDRTITNTVFFLFLLSMNFAHQIGAETKFMGKHTIHIYNRLPEKSNPLYLHCASKDDDFGDHTYYSGQTFTWNFRVNFWGTTLYFCSFSWKNYVRKFEVFRAGWDGDSYRH</sequence>
<reference evidence="7 8" key="1">
    <citation type="journal article" date="2013" name="Proc. Natl. Acad. Sci. U.S.A.">
        <title>Fine-scale variation in meiotic recombination in Mimulus inferred from population shotgun sequencing.</title>
        <authorList>
            <person name="Hellsten U."/>
            <person name="Wright K.M."/>
            <person name="Jenkins J."/>
            <person name="Shu S."/>
            <person name="Yuan Y."/>
            <person name="Wessler S.R."/>
            <person name="Schmutz J."/>
            <person name="Willis J.H."/>
            <person name="Rokhsar D.S."/>
        </authorList>
    </citation>
    <scope>NUCLEOTIDE SEQUENCE [LARGE SCALE GENOMIC DNA]</scope>
    <source>
        <strain evidence="8">cv. DUN x IM62</strain>
    </source>
</reference>
<keyword evidence="4 6" id="KW-0964">Secreted</keyword>
<feature type="chain" id="PRO_5025075805" description="S-protein homolog" evidence="6">
    <location>
        <begin position="26"/>
        <end position="111"/>
    </location>
</feature>
<gene>
    <name evidence="7" type="ORF">MIMGU_mgv1a025715mg</name>
</gene>